<comment type="caution">
    <text evidence="2">The sequence shown here is derived from an EMBL/GenBank/DDBJ whole genome shotgun (WGS) entry which is preliminary data.</text>
</comment>
<keyword evidence="1" id="KW-1133">Transmembrane helix</keyword>
<keyword evidence="1" id="KW-0812">Transmembrane</keyword>
<organism evidence="2 3">
    <name type="scientific">Marasmiellus scandens</name>
    <dbReference type="NCBI Taxonomy" id="2682957"/>
    <lineage>
        <taxon>Eukaryota</taxon>
        <taxon>Fungi</taxon>
        <taxon>Dikarya</taxon>
        <taxon>Basidiomycota</taxon>
        <taxon>Agaricomycotina</taxon>
        <taxon>Agaricomycetes</taxon>
        <taxon>Agaricomycetidae</taxon>
        <taxon>Agaricales</taxon>
        <taxon>Marasmiineae</taxon>
        <taxon>Omphalotaceae</taxon>
        <taxon>Marasmiellus</taxon>
    </lineage>
</organism>
<keyword evidence="1" id="KW-0472">Membrane</keyword>
<feature type="transmembrane region" description="Helical" evidence="1">
    <location>
        <begin position="133"/>
        <end position="152"/>
    </location>
</feature>
<reference evidence="2 3" key="1">
    <citation type="submission" date="2024-01" db="EMBL/GenBank/DDBJ databases">
        <title>A draft genome for the cacao thread blight pathogen Marasmiellus scandens.</title>
        <authorList>
            <person name="Baruah I.K."/>
            <person name="Leung J."/>
            <person name="Bukari Y."/>
            <person name="Amoako-Attah I."/>
            <person name="Meinhardt L.W."/>
            <person name="Bailey B.A."/>
            <person name="Cohen S.P."/>
        </authorList>
    </citation>
    <scope>NUCLEOTIDE SEQUENCE [LARGE SCALE GENOMIC DNA]</scope>
    <source>
        <strain evidence="2 3">GH-19</strain>
    </source>
</reference>
<protein>
    <recommendedName>
        <fullName evidence="4">MARVEL domain-containing protein</fullName>
    </recommendedName>
</protein>
<sequence>MASFNTLRLSILVSCVLFALIELGLNTHLTHVTSAAHLTLPIEGLAIVAATLTILTVPVMILKLDPAREGKAFTSKTIAELAWIAVLWALWVATAVASVKTFQRTFKFVIVHRCDHRYPAQVLTACREMRATAAFGFLSWLALIIYILLLTISIRATGRGRSEWPPISDTNLQSKEYRNTAQVV</sequence>
<evidence type="ECO:0008006" key="4">
    <source>
        <dbReference type="Google" id="ProtNLM"/>
    </source>
</evidence>
<evidence type="ECO:0000313" key="3">
    <source>
        <dbReference type="Proteomes" id="UP001498398"/>
    </source>
</evidence>
<dbReference type="EMBL" id="JBANRG010000002">
    <property type="protein sequence ID" value="KAK7471080.1"/>
    <property type="molecule type" value="Genomic_DNA"/>
</dbReference>
<name>A0ABR1K5S5_9AGAR</name>
<accession>A0ABR1K5S5</accession>
<evidence type="ECO:0000256" key="1">
    <source>
        <dbReference type="SAM" id="Phobius"/>
    </source>
</evidence>
<proteinExistence type="predicted"/>
<keyword evidence="3" id="KW-1185">Reference proteome</keyword>
<dbReference type="Proteomes" id="UP001498398">
    <property type="component" value="Unassembled WGS sequence"/>
</dbReference>
<feature type="transmembrane region" description="Helical" evidence="1">
    <location>
        <begin position="40"/>
        <end position="61"/>
    </location>
</feature>
<feature type="transmembrane region" description="Helical" evidence="1">
    <location>
        <begin position="81"/>
        <end position="99"/>
    </location>
</feature>
<evidence type="ECO:0000313" key="2">
    <source>
        <dbReference type="EMBL" id="KAK7471080.1"/>
    </source>
</evidence>
<gene>
    <name evidence="2" type="ORF">VKT23_002495</name>
</gene>